<name>A0AAD5QPZ0_PARTN</name>
<feature type="non-terminal residue" evidence="1">
    <location>
        <position position="1"/>
    </location>
</feature>
<evidence type="ECO:0000313" key="1">
    <source>
        <dbReference type="EMBL" id="KAJ1354596.1"/>
    </source>
</evidence>
<accession>A0AAD5QPZ0</accession>
<dbReference type="Proteomes" id="UP001196413">
    <property type="component" value="Unassembled WGS sequence"/>
</dbReference>
<keyword evidence="2" id="KW-1185">Reference proteome</keyword>
<dbReference type="EMBL" id="JAHQIW010002124">
    <property type="protein sequence ID" value="KAJ1354596.1"/>
    <property type="molecule type" value="Genomic_DNA"/>
</dbReference>
<comment type="caution">
    <text evidence="1">The sequence shown here is derived from an EMBL/GenBank/DDBJ whole genome shotgun (WGS) entry which is preliminary data.</text>
</comment>
<gene>
    <name evidence="1" type="ORF">KIN20_011586</name>
</gene>
<protein>
    <submittedName>
        <fullName evidence="1">Uncharacterized protein</fullName>
    </submittedName>
</protein>
<dbReference type="AlphaFoldDB" id="A0AAD5QPZ0"/>
<sequence length="50" mass="5809">VDLKKEIESIRSKIEHVSKGIVESPARFLRDVEDQRAQIKSLQGDCDRER</sequence>
<reference evidence="1" key="1">
    <citation type="submission" date="2021-06" db="EMBL/GenBank/DDBJ databases">
        <title>Parelaphostrongylus tenuis whole genome reference sequence.</title>
        <authorList>
            <person name="Garwood T.J."/>
            <person name="Larsen P.A."/>
            <person name="Fountain-Jones N.M."/>
            <person name="Garbe J.R."/>
            <person name="Macchietto M.G."/>
            <person name="Kania S.A."/>
            <person name="Gerhold R.W."/>
            <person name="Richards J.E."/>
            <person name="Wolf T.M."/>
        </authorList>
    </citation>
    <scope>NUCLEOTIDE SEQUENCE</scope>
    <source>
        <strain evidence="1">MNPRO001-30</strain>
        <tissue evidence="1">Meninges</tissue>
    </source>
</reference>
<proteinExistence type="predicted"/>
<organism evidence="1 2">
    <name type="scientific">Parelaphostrongylus tenuis</name>
    <name type="common">Meningeal worm</name>
    <dbReference type="NCBI Taxonomy" id="148309"/>
    <lineage>
        <taxon>Eukaryota</taxon>
        <taxon>Metazoa</taxon>
        <taxon>Ecdysozoa</taxon>
        <taxon>Nematoda</taxon>
        <taxon>Chromadorea</taxon>
        <taxon>Rhabditida</taxon>
        <taxon>Rhabditina</taxon>
        <taxon>Rhabditomorpha</taxon>
        <taxon>Strongyloidea</taxon>
        <taxon>Metastrongylidae</taxon>
        <taxon>Parelaphostrongylus</taxon>
    </lineage>
</organism>
<evidence type="ECO:0000313" key="2">
    <source>
        <dbReference type="Proteomes" id="UP001196413"/>
    </source>
</evidence>